<name>A0A5D4S079_9BACI</name>
<dbReference type="EMBL" id="VTEQ01000001">
    <property type="protein sequence ID" value="TYS56339.1"/>
    <property type="molecule type" value="Genomic_DNA"/>
</dbReference>
<protein>
    <submittedName>
        <fullName evidence="1">Uncharacterized protein</fullName>
    </submittedName>
</protein>
<dbReference type="RefSeq" id="WP_148984373.1">
    <property type="nucleotide sequence ID" value="NZ_JBNILK010000001.1"/>
</dbReference>
<comment type="caution">
    <text evidence="1">The sequence shown here is derived from an EMBL/GenBank/DDBJ whole genome shotgun (WGS) entry which is preliminary data.</text>
</comment>
<dbReference type="AlphaFoldDB" id="A0A5D4S079"/>
<sequence>MVHEHSLDQLVHDLLDLSLVMNEYKQDNRTIEVEKYIKLLDGYIELAQSHRDYMKGMEGIFGEYEKIGGAK</sequence>
<accession>A0A5D4S079</accession>
<proteinExistence type="predicted"/>
<organism evidence="1 2">
    <name type="scientific">Rossellomorea marisflavi</name>
    <dbReference type="NCBI Taxonomy" id="189381"/>
    <lineage>
        <taxon>Bacteria</taxon>
        <taxon>Bacillati</taxon>
        <taxon>Bacillota</taxon>
        <taxon>Bacilli</taxon>
        <taxon>Bacillales</taxon>
        <taxon>Bacillaceae</taxon>
        <taxon>Rossellomorea</taxon>
    </lineage>
</organism>
<reference evidence="1 2" key="1">
    <citation type="submission" date="2019-08" db="EMBL/GenBank/DDBJ databases">
        <title>Bacillus genomes from the desert of Cuatro Cienegas, Coahuila.</title>
        <authorList>
            <person name="Olmedo-Alvarez G."/>
        </authorList>
    </citation>
    <scope>NUCLEOTIDE SEQUENCE [LARGE SCALE GENOMIC DNA]</scope>
    <source>
        <strain evidence="1 2">CH108_3D</strain>
    </source>
</reference>
<dbReference type="Proteomes" id="UP000322997">
    <property type="component" value="Unassembled WGS sequence"/>
</dbReference>
<gene>
    <name evidence="1" type="ORF">FZC83_01850</name>
</gene>
<evidence type="ECO:0000313" key="2">
    <source>
        <dbReference type="Proteomes" id="UP000322997"/>
    </source>
</evidence>
<evidence type="ECO:0000313" key="1">
    <source>
        <dbReference type="EMBL" id="TYS56339.1"/>
    </source>
</evidence>